<dbReference type="EMBL" id="CP003221">
    <property type="protein sequence ID" value="EGJ48870.1"/>
    <property type="molecule type" value="Genomic_DNA"/>
</dbReference>
<feature type="domain" description="YcaO" evidence="1">
    <location>
        <begin position="255"/>
        <end position="568"/>
    </location>
</feature>
<keyword evidence="3" id="KW-1185">Reference proteome</keyword>
<dbReference type="RefSeq" id="WP_014258712.1">
    <property type="nucleotide sequence ID" value="NC_016629.1"/>
</dbReference>
<sequence>MTSQTPDKMHYELTLRTTAAGIGFFSTKPTRQMPLPEAARFLVAHPYDDFMRKFLLEGVEVLEPEELGQIIGENLHAPRPFLAVLYEACILYPKYRALSGRFQGVEPEDLAPETSHVAIRSELLPDHFTHVAWIEAFEANRSSHQPLPSQKDVDEEPPVSSADMAKLAERTWTRIDEVLERADARAQPTAPRPPAAETYARAIERLESVGVFAEPELRHQSSLSPVALMRRWKLDRTVQNGRLDYRLTGLQTSWGKGLTLDAARASYAMEMVERVSSFTSVSPEGLLGYTRPYPLIQATFDDLVRQGRRALVPNAVRLDVPYENQPLWWMEAQDWQGKAILVPTQFVFLFCNLDEQGFFGGLGSTGLASGNTQTEARFSALLECVERDAEGVALYRPEDCFLLTADDPQIKALLDGYAAKGVHPVFQDVTTEFGIPCLRAFVVGEDGAVAKGTAAHLDGRKALVSALTEVAYPYPESPASRPAPEDLPTRRYEDLPNFASGDYGRDLARLEEVLAANGYEPIYLDLTRQDVGLPVAKAMMPGLELTADLESFSRVSPRLWARYQRAVG</sequence>
<protein>
    <submittedName>
        <fullName evidence="2">YcaO-domain protein</fullName>
    </submittedName>
</protein>
<name>F3YVR2_DESAF</name>
<dbReference type="PANTHER" id="PTHR37809">
    <property type="entry name" value="RIBOSOMAL PROTEIN S12 METHYLTHIOTRANSFERASE ACCESSORY FACTOR YCAO"/>
    <property type="match status" value="1"/>
</dbReference>
<dbReference type="PROSITE" id="PS51664">
    <property type="entry name" value="YCAO"/>
    <property type="match status" value="1"/>
</dbReference>
<dbReference type="InterPro" id="IPR003776">
    <property type="entry name" value="YcaO-like_dom"/>
</dbReference>
<evidence type="ECO:0000313" key="2">
    <source>
        <dbReference type="EMBL" id="EGJ48870.1"/>
    </source>
</evidence>
<dbReference type="eggNOG" id="COG1944">
    <property type="taxonomic scope" value="Bacteria"/>
</dbReference>
<dbReference type="Gene3D" id="3.30.1330.230">
    <property type="match status" value="2"/>
</dbReference>
<dbReference type="Proteomes" id="UP000007844">
    <property type="component" value="Chromosome"/>
</dbReference>
<evidence type="ECO:0000259" key="1">
    <source>
        <dbReference type="PROSITE" id="PS51664"/>
    </source>
</evidence>
<dbReference type="Pfam" id="PF02624">
    <property type="entry name" value="YcaO"/>
    <property type="match status" value="2"/>
</dbReference>
<dbReference type="AlphaFoldDB" id="F3YVR2"/>
<gene>
    <name evidence="2" type="ORF">Desaf_0517</name>
</gene>
<proteinExistence type="predicted"/>
<dbReference type="HOGENOM" id="CLU_035119_0_0_7"/>
<dbReference type="STRING" id="690850.Desaf_0517"/>
<evidence type="ECO:0000313" key="3">
    <source>
        <dbReference type="Proteomes" id="UP000007844"/>
    </source>
</evidence>
<accession>F3YVR2</accession>
<dbReference type="KEGG" id="daf:Desaf_0517"/>
<reference evidence="2 3" key="1">
    <citation type="journal article" date="2011" name="J. Bacteriol.">
        <title>Genome sequence of the mercury-methylating and pleomorphic Desulfovibrio africanus Strain Walvis Bay.</title>
        <authorList>
            <person name="Brown S.D."/>
            <person name="Wall J.D."/>
            <person name="Kucken A.M."/>
            <person name="Gilmour C.C."/>
            <person name="Podar M."/>
            <person name="Brandt C.C."/>
            <person name="Teshima H."/>
            <person name="Detter J.C."/>
            <person name="Han C.S."/>
            <person name="Land M.L."/>
            <person name="Lucas S."/>
            <person name="Han J."/>
            <person name="Pennacchio L."/>
            <person name="Nolan M."/>
            <person name="Pitluck S."/>
            <person name="Woyke T."/>
            <person name="Goodwin L."/>
            <person name="Palumbo A.V."/>
            <person name="Elias D.A."/>
        </authorList>
    </citation>
    <scope>NUCLEOTIDE SEQUENCE [LARGE SCALE GENOMIC DNA]</scope>
    <source>
        <strain evidence="2 3">Walvis Bay</strain>
    </source>
</reference>
<dbReference type="PANTHER" id="PTHR37809:SF1">
    <property type="entry name" value="RIBOSOMAL PROTEIN S12 METHYLTHIOTRANSFERASE ACCESSORY FACTOR YCAO"/>
    <property type="match status" value="1"/>
</dbReference>
<organism evidence="2 3">
    <name type="scientific">Desulfocurvibacter africanus subsp. africanus str. Walvis Bay</name>
    <dbReference type="NCBI Taxonomy" id="690850"/>
    <lineage>
        <taxon>Bacteria</taxon>
        <taxon>Pseudomonadati</taxon>
        <taxon>Thermodesulfobacteriota</taxon>
        <taxon>Desulfovibrionia</taxon>
        <taxon>Desulfovibrionales</taxon>
        <taxon>Desulfovibrionaceae</taxon>
        <taxon>Desulfocurvibacter</taxon>
    </lineage>
</organism>